<keyword evidence="1" id="KW-0175">Coiled coil</keyword>
<feature type="coiled-coil region" evidence="1">
    <location>
        <begin position="1"/>
        <end position="35"/>
    </location>
</feature>
<sequence length="115" mass="13378">MEKKVQQYYKLKAKQKEMEKELSELRQDILAYCTEKGEADSEIGGYRVKLITQNRKEYDDEKLFQTLADPEVWRLLSKADPAKIASLAKLNIIDEDKIAHTYALKTVTLLQVDKK</sequence>
<reference evidence="3 5" key="2">
    <citation type="submission" date="2016-10" db="EMBL/GenBank/DDBJ databases">
        <authorList>
            <person name="de Groot N.N."/>
        </authorList>
    </citation>
    <scope>NUCLEOTIDE SEQUENCE [LARGE SCALE GENOMIC DNA]</scope>
    <source>
        <strain evidence="3 5">CGMCC 1.10239</strain>
    </source>
</reference>
<dbReference type="RefSeq" id="WP_062521654.1">
    <property type="nucleotide sequence ID" value="NZ_CP048429.1"/>
</dbReference>
<organism evidence="3 5">
    <name type="scientific">Paenibacillus jilunlii</name>
    <dbReference type="NCBI Taxonomy" id="682956"/>
    <lineage>
        <taxon>Bacteria</taxon>
        <taxon>Bacillati</taxon>
        <taxon>Bacillota</taxon>
        <taxon>Bacilli</taxon>
        <taxon>Bacillales</taxon>
        <taxon>Paenibacillaceae</taxon>
        <taxon>Paenibacillus</taxon>
    </lineage>
</organism>
<evidence type="ECO:0000256" key="1">
    <source>
        <dbReference type="SAM" id="Coils"/>
    </source>
</evidence>
<keyword evidence="4" id="KW-1185">Reference proteome</keyword>
<dbReference type="EMBL" id="FNGM01000001">
    <property type="protein sequence ID" value="SDL09096.1"/>
    <property type="molecule type" value="Genomic_DNA"/>
</dbReference>
<evidence type="ECO:0000313" key="5">
    <source>
        <dbReference type="Proteomes" id="UP000182783"/>
    </source>
</evidence>
<dbReference type="Proteomes" id="UP000182783">
    <property type="component" value="Unassembled WGS sequence"/>
</dbReference>
<evidence type="ECO:0000313" key="4">
    <source>
        <dbReference type="Proteomes" id="UP000070252"/>
    </source>
</evidence>
<evidence type="ECO:0000313" key="2">
    <source>
        <dbReference type="EMBL" id="KWX77435.1"/>
    </source>
</evidence>
<protein>
    <submittedName>
        <fullName evidence="3">Uncharacterized protein</fullName>
    </submittedName>
</protein>
<dbReference type="AlphaFoldDB" id="A0A1G9H7X7"/>
<accession>A0A1G9H7X7</accession>
<gene>
    <name evidence="2" type="ORF">AML91_07770</name>
    <name evidence="3" type="ORF">SAMN05216191_101743</name>
</gene>
<dbReference type="OrthoDB" id="2678891at2"/>
<proteinExistence type="predicted"/>
<reference evidence="2 4" key="1">
    <citation type="submission" date="2015-08" db="EMBL/GenBank/DDBJ databases">
        <title>Genome of Paenibacillus jilunlii.</title>
        <authorList>
            <person name="Sant'Anna F.H."/>
            <person name="Ambrosini A."/>
            <person name="Souza R."/>
            <person name="Bach E."/>
            <person name="Fernandes G."/>
            <person name="Balsanelli E."/>
            <person name="Baura V.A."/>
            <person name="Pedrosa F.O."/>
            <person name="Souza E.M."/>
            <person name="Passaglia L."/>
        </authorList>
    </citation>
    <scope>NUCLEOTIDE SEQUENCE [LARGE SCALE GENOMIC DNA]</scope>
    <source>
        <strain evidence="2 4">DSM 23019</strain>
    </source>
</reference>
<dbReference type="Proteomes" id="UP000070252">
    <property type="component" value="Unassembled WGS sequence"/>
</dbReference>
<dbReference type="EMBL" id="LIPY01000101">
    <property type="protein sequence ID" value="KWX77435.1"/>
    <property type="molecule type" value="Genomic_DNA"/>
</dbReference>
<evidence type="ECO:0000313" key="3">
    <source>
        <dbReference type="EMBL" id="SDL09096.1"/>
    </source>
</evidence>
<name>A0A1G9H7X7_9BACL</name>